<dbReference type="InterPro" id="IPR006102">
    <property type="entry name" value="Ig-like_GH2"/>
</dbReference>
<dbReference type="SUPFAM" id="SSF51445">
    <property type="entry name" value="(Trans)glycosidases"/>
    <property type="match status" value="1"/>
</dbReference>
<organism evidence="11 12">
    <name type="scientific">Frondihabitans australicus</name>
    <dbReference type="NCBI Taxonomy" id="386892"/>
    <lineage>
        <taxon>Bacteria</taxon>
        <taxon>Bacillati</taxon>
        <taxon>Actinomycetota</taxon>
        <taxon>Actinomycetes</taxon>
        <taxon>Micrococcales</taxon>
        <taxon>Microbacteriaceae</taxon>
        <taxon>Frondihabitans</taxon>
    </lineage>
</organism>
<dbReference type="InterPro" id="IPR050347">
    <property type="entry name" value="Bact_Beta-galactosidase"/>
</dbReference>
<feature type="region of interest" description="Disordered" evidence="9">
    <location>
        <begin position="1"/>
        <end position="24"/>
    </location>
</feature>
<feature type="domain" description="Beta galactosidase small chain/" evidence="10">
    <location>
        <begin position="754"/>
        <end position="1041"/>
    </location>
</feature>
<dbReference type="Gene3D" id="3.20.20.80">
    <property type="entry name" value="Glycosidases"/>
    <property type="match status" value="1"/>
</dbReference>
<dbReference type="SUPFAM" id="SSF74650">
    <property type="entry name" value="Galactose mutarotase-like"/>
    <property type="match status" value="1"/>
</dbReference>
<dbReference type="InterPro" id="IPR032312">
    <property type="entry name" value="LacZ_4"/>
</dbReference>
<dbReference type="PRINTS" id="PR00132">
    <property type="entry name" value="GLHYDRLASE2"/>
</dbReference>
<gene>
    <name evidence="11" type="ORF">C8E83_3716</name>
</gene>
<protein>
    <recommendedName>
        <fullName evidence="4 8">Beta-galactosidase</fullName>
        <ecNumber evidence="3 8">3.2.1.23</ecNumber>
    </recommendedName>
    <alternativeName>
        <fullName evidence="7 8">Lactase</fullName>
    </alternativeName>
</protein>
<comment type="catalytic activity">
    <reaction evidence="1 8">
        <text>Hydrolysis of terminal non-reducing beta-D-galactose residues in beta-D-galactosides.</text>
        <dbReference type="EC" id="3.2.1.23"/>
    </reaction>
</comment>
<reference evidence="11 12" key="1">
    <citation type="submission" date="2018-10" db="EMBL/GenBank/DDBJ databases">
        <title>Sequencing the genomes of 1000 actinobacteria strains.</title>
        <authorList>
            <person name="Klenk H.-P."/>
        </authorList>
    </citation>
    <scope>NUCLEOTIDE SEQUENCE [LARGE SCALE GENOMIC DNA]</scope>
    <source>
        <strain evidence="11 12">DSM 17894</strain>
    </source>
</reference>
<dbReference type="InterPro" id="IPR006103">
    <property type="entry name" value="Glyco_hydro_2_cat"/>
</dbReference>
<evidence type="ECO:0000256" key="7">
    <source>
        <dbReference type="ARBA" id="ARBA00032230"/>
    </source>
</evidence>
<accession>A0A495ILA1</accession>
<dbReference type="AlphaFoldDB" id="A0A495ILA1"/>
<dbReference type="InterPro" id="IPR023232">
    <property type="entry name" value="Glyco_hydro_2_AS"/>
</dbReference>
<dbReference type="Pfam" id="PF02836">
    <property type="entry name" value="Glyco_hydro_2_C"/>
    <property type="match status" value="1"/>
</dbReference>
<dbReference type="Gene3D" id="2.60.120.260">
    <property type="entry name" value="Galactose-binding domain-like"/>
    <property type="match status" value="1"/>
</dbReference>
<dbReference type="InterPro" id="IPR017853">
    <property type="entry name" value="GH"/>
</dbReference>
<dbReference type="Pfam" id="PF02929">
    <property type="entry name" value="Bgal_small_N"/>
    <property type="match status" value="1"/>
</dbReference>
<evidence type="ECO:0000256" key="2">
    <source>
        <dbReference type="ARBA" id="ARBA00007401"/>
    </source>
</evidence>
<evidence type="ECO:0000256" key="1">
    <source>
        <dbReference type="ARBA" id="ARBA00001412"/>
    </source>
</evidence>
<dbReference type="Pfam" id="PF16353">
    <property type="entry name" value="LacZ_4"/>
    <property type="match status" value="1"/>
</dbReference>
<dbReference type="InterPro" id="IPR008979">
    <property type="entry name" value="Galactose-bd-like_sf"/>
</dbReference>
<dbReference type="SMART" id="SM01038">
    <property type="entry name" value="Bgal_small_N"/>
    <property type="match status" value="1"/>
</dbReference>
<evidence type="ECO:0000313" key="12">
    <source>
        <dbReference type="Proteomes" id="UP000280008"/>
    </source>
</evidence>
<feature type="compositionally biased region" description="Polar residues" evidence="9">
    <location>
        <begin position="1"/>
        <end position="10"/>
    </location>
</feature>
<dbReference type="InterPro" id="IPR006101">
    <property type="entry name" value="Glyco_hydro_2"/>
</dbReference>
<dbReference type="GO" id="GO:0004565">
    <property type="term" value="F:beta-galactosidase activity"/>
    <property type="evidence" value="ECO:0007669"/>
    <property type="project" value="UniProtKB-EC"/>
</dbReference>
<dbReference type="GO" id="GO:0009341">
    <property type="term" value="C:beta-galactosidase complex"/>
    <property type="evidence" value="ECO:0007669"/>
    <property type="project" value="InterPro"/>
</dbReference>
<dbReference type="Proteomes" id="UP000280008">
    <property type="component" value="Unassembled WGS sequence"/>
</dbReference>
<evidence type="ECO:0000256" key="8">
    <source>
        <dbReference type="RuleBase" id="RU361154"/>
    </source>
</evidence>
<dbReference type="InterPro" id="IPR013783">
    <property type="entry name" value="Ig-like_fold"/>
</dbReference>
<evidence type="ECO:0000256" key="9">
    <source>
        <dbReference type="SAM" id="MobiDB-lite"/>
    </source>
</evidence>
<dbReference type="EC" id="3.2.1.23" evidence="3 8"/>
<dbReference type="Pfam" id="PF00703">
    <property type="entry name" value="Glyco_hydro_2"/>
    <property type="match status" value="1"/>
</dbReference>
<dbReference type="InterPro" id="IPR006104">
    <property type="entry name" value="Glyco_hydro_2_N"/>
</dbReference>
<dbReference type="Gene3D" id="2.60.40.10">
    <property type="entry name" value="Immunoglobulins"/>
    <property type="match status" value="2"/>
</dbReference>
<dbReference type="InterPro" id="IPR036156">
    <property type="entry name" value="Beta-gal/glucu_dom_sf"/>
</dbReference>
<evidence type="ECO:0000259" key="10">
    <source>
        <dbReference type="SMART" id="SM01038"/>
    </source>
</evidence>
<dbReference type="PANTHER" id="PTHR46323">
    <property type="entry name" value="BETA-GALACTOSIDASE"/>
    <property type="match status" value="1"/>
</dbReference>
<dbReference type="Gene3D" id="2.70.98.10">
    <property type="match status" value="1"/>
</dbReference>
<dbReference type="PANTHER" id="PTHR46323:SF2">
    <property type="entry name" value="BETA-GALACTOSIDASE"/>
    <property type="match status" value="1"/>
</dbReference>
<comment type="similarity">
    <text evidence="2 8">Belongs to the glycosyl hydrolase 2 family.</text>
</comment>
<dbReference type="PROSITE" id="PS00719">
    <property type="entry name" value="GLYCOSYL_HYDROL_F2_1"/>
    <property type="match status" value="1"/>
</dbReference>
<dbReference type="SUPFAM" id="SSF49303">
    <property type="entry name" value="beta-Galactosidase/glucuronidase domain"/>
    <property type="match status" value="2"/>
</dbReference>
<comment type="caution">
    <text evidence="11">The sequence shown here is derived from an EMBL/GenBank/DDBJ whole genome shotgun (WGS) entry which is preliminary data.</text>
</comment>
<dbReference type="InterPro" id="IPR004199">
    <property type="entry name" value="B-gal_small/dom_5"/>
</dbReference>
<evidence type="ECO:0000256" key="3">
    <source>
        <dbReference type="ARBA" id="ARBA00012756"/>
    </source>
</evidence>
<dbReference type="GO" id="GO:0005990">
    <property type="term" value="P:lactose catabolic process"/>
    <property type="evidence" value="ECO:0007669"/>
    <property type="project" value="TreeGrafter"/>
</dbReference>
<keyword evidence="5 8" id="KW-0378">Hydrolase</keyword>
<evidence type="ECO:0000256" key="4">
    <source>
        <dbReference type="ARBA" id="ARBA00013303"/>
    </source>
</evidence>
<dbReference type="RefSeq" id="WP_211331731.1">
    <property type="nucleotide sequence ID" value="NZ_RBKS01000001.1"/>
</dbReference>
<dbReference type="Pfam" id="PF02837">
    <property type="entry name" value="Glyco_hydro_2_N"/>
    <property type="match status" value="1"/>
</dbReference>
<evidence type="ECO:0000256" key="6">
    <source>
        <dbReference type="ARBA" id="ARBA00023295"/>
    </source>
</evidence>
<dbReference type="InterPro" id="IPR023230">
    <property type="entry name" value="Glyco_hydro_2_CS"/>
</dbReference>
<dbReference type="InterPro" id="IPR014718">
    <property type="entry name" value="GH-type_carb-bd"/>
</dbReference>
<evidence type="ECO:0000256" key="5">
    <source>
        <dbReference type="ARBA" id="ARBA00022801"/>
    </source>
</evidence>
<dbReference type="EMBL" id="RBKS01000001">
    <property type="protein sequence ID" value="RKR76539.1"/>
    <property type="molecule type" value="Genomic_DNA"/>
</dbReference>
<dbReference type="InterPro" id="IPR011013">
    <property type="entry name" value="Gal_mutarotase_sf_dom"/>
</dbReference>
<dbReference type="PROSITE" id="PS00608">
    <property type="entry name" value="GLYCOSYL_HYDROL_F2_2"/>
    <property type="match status" value="1"/>
</dbReference>
<evidence type="ECO:0000313" key="11">
    <source>
        <dbReference type="EMBL" id="RKR76539.1"/>
    </source>
</evidence>
<sequence>MTTTPLSTLSDIAPGSGRRSPARSWLHSDAPAIDLSGEWAFRLRANAETEAGFADPATDLDGGDWATIPVPSHWVLEGGGAYGRPIYTNVQFPFPVDPPFVPDENPTGDYRRDFEVPGDASWSGSRHLLRFDGVESHYRVWLNGEEVGTGSGSRLQQEFDVTGLLRPGRNTIAVRVHQWSAASYVEDQDQWYLPGIFRPVTLLARPAGGLDDVWLRTSWVDGTAALDPEIVASAEAYPVRLRVPELDVDVTWQEPADVAPLTLAGAEPWSAESPRLYDALLSTASETVTQRIGFRTVRIDGDVLLVNGAPLKIHGVNRHEAHPDRGRVFDEAHAREDLARMKRFNVNAIRTSHYPPHPRLLDLCDELGLWVLLECDLETHGFERGASDELGGRWHDPSADAWAGNPSDDPAWREVYLDRIERTVERDKNHASIVIWSLGNEAGTGRNLAAMAAWVHERDTSRPVHYEGDHAAAYTDIYSRMYPSIVETEAFATDGTSLFEGATAAESARIRTMPVLLCEYIHAMGNGPGAIDQYEELFDAYPRLMGGFVWEWRDHGIRTRDASGREFFGYGGDFGETVHDGNFVMDGMLFSDDTPSPGLHEYAAVVAPFRFGFDDSVVAISNVRHSATTSDVDFVWRVEVDGVVSASGSLDVVDAGDIASWGTDRVIAAGETLMVSLPEEALEAPEGAAGREAWLTVEAVLRDDTAWAQAGHVVGRGQRRLAAASGTQAGPARPGGRLGSWGPWRGGGADVSATLDLGPAAFDHGRLVELAGAPVAGPSLALFRAPTDNDALHSAGLYDPQGPEVNLGLGVPGPSLAEIWRAARLDLLAPRTLDVEASADGTGLLVRERWAAPSSRLSWTTETRWRIADGELTLAVAILPSRGWNLILPRIGVRFDLPTAVDGASWFGTGPHESYPDSRHAAYVGRFEASIDELAAPYARPQETGHRSDVRSLDLSRGGTPWLSLDAVADERGRLPGFTLSRWTAQELASAAHPSDLPDPAHSYLYLDAAQNGLGSRACGVDVWPEFALRPEARTLRVTLAAL</sequence>
<proteinExistence type="inferred from homology"/>
<keyword evidence="6 8" id="KW-0326">Glycosidase</keyword>
<name>A0A495ILA1_9MICO</name>
<dbReference type="SUPFAM" id="SSF49785">
    <property type="entry name" value="Galactose-binding domain-like"/>
    <property type="match status" value="1"/>
</dbReference>
<keyword evidence="12" id="KW-1185">Reference proteome</keyword>
<dbReference type="GO" id="GO:0030246">
    <property type="term" value="F:carbohydrate binding"/>
    <property type="evidence" value="ECO:0007669"/>
    <property type="project" value="InterPro"/>
</dbReference>